<evidence type="ECO:0000313" key="4">
    <source>
        <dbReference type="Proteomes" id="UP000007129"/>
    </source>
</evidence>
<feature type="region of interest" description="Disordered" evidence="1">
    <location>
        <begin position="196"/>
        <end position="225"/>
    </location>
</feature>
<dbReference type="OrthoDB" id="3928002at2759"/>
<feature type="compositionally biased region" description="Polar residues" evidence="1">
    <location>
        <begin position="264"/>
        <end position="281"/>
    </location>
</feature>
<protein>
    <submittedName>
        <fullName evidence="3">Uncharacterized protein</fullName>
    </submittedName>
</protein>
<feature type="compositionally biased region" description="Basic and acidic residues" evidence="1">
    <location>
        <begin position="324"/>
        <end position="333"/>
    </location>
</feature>
<dbReference type="eggNOG" id="ENOG502S5CN">
    <property type="taxonomic scope" value="Eukaryota"/>
</dbReference>
<dbReference type="InParanoid" id="K2RTH0"/>
<feature type="signal peptide" evidence="2">
    <location>
        <begin position="1"/>
        <end position="17"/>
    </location>
</feature>
<feature type="region of interest" description="Disordered" evidence="1">
    <location>
        <begin position="304"/>
        <end position="343"/>
    </location>
</feature>
<dbReference type="Proteomes" id="UP000007129">
    <property type="component" value="Unassembled WGS sequence"/>
</dbReference>
<dbReference type="PANTHER" id="PTHR38049:SF2">
    <property type="entry name" value="RICIN B LECTIN DOMAIN-CONTAINING PROTEIN"/>
    <property type="match status" value="1"/>
</dbReference>
<feature type="compositionally biased region" description="Polar residues" evidence="1">
    <location>
        <begin position="747"/>
        <end position="761"/>
    </location>
</feature>
<feature type="compositionally biased region" description="Basic and acidic residues" evidence="1">
    <location>
        <begin position="719"/>
        <end position="728"/>
    </location>
</feature>
<accession>K2RTH0</accession>
<gene>
    <name evidence="3" type="ORF">MPH_09352</name>
</gene>
<dbReference type="STRING" id="1126212.K2RTH0"/>
<proteinExistence type="predicted"/>
<organism evidence="3 4">
    <name type="scientific">Macrophomina phaseolina (strain MS6)</name>
    <name type="common">Charcoal rot fungus</name>
    <dbReference type="NCBI Taxonomy" id="1126212"/>
    <lineage>
        <taxon>Eukaryota</taxon>
        <taxon>Fungi</taxon>
        <taxon>Dikarya</taxon>
        <taxon>Ascomycota</taxon>
        <taxon>Pezizomycotina</taxon>
        <taxon>Dothideomycetes</taxon>
        <taxon>Dothideomycetes incertae sedis</taxon>
        <taxon>Botryosphaeriales</taxon>
        <taxon>Botryosphaeriaceae</taxon>
        <taxon>Macrophomina</taxon>
    </lineage>
</organism>
<feature type="region of interest" description="Disordered" evidence="1">
    <location>
        <begin position="666"/>
        <end position="819"/>
    </location>
</feature>
<name>K2RTH0_MACPH</name>
<dbReference type="HOGENOM" id="CLU_345139_0_0_1"/>
<evidence type="ECO:0000256" key="2">
    <source>
        <dbReference type="SAM" id="SignalP"/>
    </source>
</evidence>
<reference evidence="3 4" key="1">
    <citation type="journal article" date="2012" name="BMC Genomics">
        <title>Tools to kill: Genome of one of the most destructive plant pathogenic fungi Macrophomina phaseolina.</title>
        <authorList>
            <person name="Islam M.S."/>
            <person name="Haque M.S."/>
            <person name="Islam M.M."/>
            <person name="Emdad E.M."/>
            <person name="Halim A."/>
            <person name="Hossen Q.M.M."/>
            <person name="Hossain M.Z."/>
            <person name="Ahmed B."/>
            <person name="Rahim S."/>
            <person name="Rahman M.S."/>
            <person name="Alam M.M."/>
            <person name="Hou S."/>
            <person name="Wan X."/>
            <person name="Saito J.A."/>
            <person name="Alam M."/>
        </authorList>
    </citation>
    <scope>NUCLEOTIDE SEQUENCE [LARGE SCALE GENOMIC DNA]</scope>
    <source>
        <strain evidence="3 4">MS6</strain>
    </source>
</reference>
<dbReference type="EMBL" id="AHHD01000411">
    <property type="protein sequence ID" value="EKG13484.1"/>
    <property type="molecule type" value="Genomic_DNA"/>
</dbReference>
<dbReference type="VEuPathDB" id="FungiDB:MPH_09352"/>
<feature type="region of interest" description="Disordered" evidence="1">
    <location>
        <begin position="491"/>
        <end position="533"/>
    </location>
</feature>
<dbReference type="PANTHER" id="PTHR38049">
    <property type="entry name" value="RICIN B LECTIN DOMAIN-CONTAINING PROTEIN"/>
    <property type="match status" value="1"/>
</dbReference>
<dbReference type="AlphaFoldDB" id="K2RTH0"/>
<evidence type="ECO:0000256" key="1">
    <source>
        <dbReference type="SAM" id="MobiDB-lite"/>
    </source>
</evidence>
<keyword evidence="2" id="KW-0732">Signal</keyword>
<feature type="region of interest" description="Disordered" evidence="1">
    <location>
        <begin position="262"/>
        <end position="286"/>
    </location>
</feature>
<comment type="caution">
    <text evidence="3">The sequence shown here is derived from an EMBL/GenBank/DDBJ whole genome shotgun (WGS) entry which is preliminary data.</text>
</comment>
<feature type="region of interest" description="Disordered" evidence="1">
    <location>
        <begin position="373"/>
        <end position="416"/>
    </location>
</feature>
<evidence type="ECO:0000313" key="3">
    <source>
        <dbReference type="EMBL" id="EKG13484.1"/>
    </source>
</evidence>
<feature type="compositionally biased region" description="Low complexity" evidence="1">
    <location>
        <begin position="588"/>
        <end position="602"/>
    </location>
</feature>
<feature type="compositionally biased region" description="Basic and acidic residues" evidence="1">
    <location>
        <begin position="606"/>
        <end position="618"/>
    </location>
</feature>
<feature type="region of interest" description="Disordered" evidence="1">
    <location>
        <begin position="548"/>
        <end position="647"/>
    </location>
</feature>
<feature type="chain" id="PRO_5003867840" evidence="2">
    <location>
        <begin position="18"/>
        <end position="819"/>
    </location>
</feature>
<feature type="compositionally biased region" description="Basic and acidic residues" evidence="1">
    <location>
        <begin position="199"/>
        <end position="219"/>
    </location>
</feature>
<sequence>MVLSMLLALSSCPAMLGTQEAIRQSQAKERREKHRARRCNLIVGCVRTSNRSKEINGKKIVLRDSKLYIDTESAADTDQASGHPFSGYYLPYPDSEYEGLVSTITHVAPILNWIYVDKETYEVKYGVRDIAQPHITGPFDCTRQDRRLTFEDWEGFVAVEEHPMVWSLYFDRDDNGLKGKIPKSTKALEVVLTRQERKKMKEDAKQPTVTDKEKAEQAGDHQTTYTQGAAVEKMEFETSPTQDAVQSPVKSAADLAKLKIGETGPSSISSDHIEGTVSSPTEPWGAASMWSNQEQQAISGASHLAPFTPSSSIYGDDDSAPTADRGRPEEATPRRTAYRNPYVEDEAIEASNLIPRPPAYEQEAQPLGYDTVQRPANCSELPGCNQQESSDAKVGAEEEGDEEKTETKKANGEASKQFEQALTAEAATTPVQILECEPAIAAQYDELAHNPPTTAVDTPHTFLFSIGTDSAAEDEFPHIFNKATLLDASRADQKTSPTLGLQSPHPVHDPATDAAGSALDHAETSPISDSHIEKDTLKKSEAVEEPIAAEGQASEDELKNSVEPSINASADEDDHEISAYLHVDEEAPAAPAQTPQQDEPPAITLKLDHDDLQNKIRNEPPGAALDPHEQNQDAPKTPELAHPEVHPTIENLPAWAALPDPYWDAAADTPRRFQRPRGAHSPPRGLEVRNFSRPQQVDEPVTLERGEAKPQSSPVAETLRNRSFREESAPPVTTSRDPYPVEDDPTSTDTSLVDTSFTAPSPYNPDNGAYAGDAAIEKASTTMRLGQQGTPSPEPKSNQSSITLGEPALEGTYFIHSEA</sequence>
<feature type="compositionally biased region" description="Polar residues" evidence="1">
    <location>
        <begin position="779"/>
        <end position="803"/>
    </location>
</feature>